<dbReference type="AlphaFoldDB" id="X5MP68"/>
<dbReference type="KEGG" id="pect:BN1012_Phect2803"/>
<evidence type="ECO:0000256" key="2">
    <source>
        <dbReference type="ARBA" id="ARBA00023315"/>
    </source>
</evidence>
<dbReference type="Gene3D" id="3.40.630.30">
    <property type="match status" value="1"/>
</dbReference>
<keyword evidence="2" id="KW-0012">Acyltransferase</keyword>
<name>X5MP68_9HYPH</name>
<evidence type="ECO:0000256" key="1">
    <source>
        <dbReference type="ARBA" id="ARBA00022679"/>
    </source>
</evidence>
<dbReference type="PROSITE" id="PS51186">
    <property type="entry name" value="GNAT"/>
    <property type="match status" value="1"/>
</dbReference>
<dbReference type="EMBL" id="HG966617">
    <property type="protein sequence ID" value="CDO61016.1"/>
    <property type="molecule type" value="Genomic_DNA"/>
</dbReference>
<evidence type="ECO:0000313" key="5">
    <source>
        <dbReference type="Proteomes" id="UP000032160"/>
    </source>
</evidence>
<proteinExistence type="predicted"/>
<feature type="domain" description="N-acetyltransferase" evidence="3">
    <location>
        <begin position="1"/>
        <end position="111"/>
    </location>
</feature>
<dbReference type="Pfam" id="PF00583">
    <property type="entry name" value="Acetyltransf_1"/>
    <property type="match status" value="1"/>
</dbReference>
<dbReference type="STRING" id="1458461.BN1012_Phect2803"/>
<protein>
    <submittedName>
        <fullName evidence="4">Probable acetyltransferase</fullName>
    </submittedName>
</protein>
<keyword evidence="1 4" id="KW-0808">Transferase</keyword>
<dbReference type="InterPro" id="IPR016181">
    <property type="entry name" value="Acyl_CoA_acyltransferase"/>
</dbReference>
<reference evidence="4 5" key="1">
    <citation type="journal article" date="2014" name="Front. Genet.">
        <title>Genome and metabolic network of "Candidatus Phaeomarinobacter ectocarpi" Ec32, a new candidate genus of Alphaproteobacteria frequently associated with brown algae.</title>
        <authorList>
            <person name="Dittami S.M."/>
            <person name="Barbeyron T."/>
            <person name="Boyen C."/>
            <person name="Cambefort J."/>
            <person name="Collet G."/>
            <person name="Delage L."/>
            <person name="Gobet A."/>
            <person name="Groisillier A."/>
            <person name="Leblanc C."/>
            <person name="Michel G."/>
            <person name="Scornet D."/>
            <person name="Siegel A."/>
            <person name="Tapia J.E."/>
            <person name="Tonon T."/>
        </authorList>
    </citation>
    <scope>NUCLEOTIDE SEQUENCE [LARGE SCALE GENOMIC DNA]</scope>
    <source>
        <strain evidence="4 5">Ec32</strain>
    </source>
</reference>
<dbReference type="GO" id="GO:0016747">
    <property type="term" value="F:acyltransferase activity, transferring groups other than amino-acyl groups"/>
    <property type="evidence" value="ECO:0007669"/>
    <property type="project" value="InterPro"/>
</dbReference>
<dbReference type="CDD" id="cd04301">
    <property type="entry name" value="NAT_SF"/>
    <property type="match status" value="1"/>
</dbReference>
<sequence length="125" mass="13886">MFRAHINQNLCFLMVDATDTPIGFAICGVLDRALHLYELAIVPEHGGKGLGKALIEKVCAESKLRGLDAVTLSTFTDVAWNGPFYERVGFHSLDDDELSPGLHLVKNHEADIGLTHRCIMRREIK</sequence>
<dbReference type="SUPFAM" id="SSF55729">
    <property type="entry name" value="Acyl-CoA N-acyltransferases (Nat)"/>
    <property type="match status" value="1"/>
</dbReference>
<organism evidence="4 5">
    <name type="scientific">Candidatus Phaeomarinibacter ectocarpi</name>
    <dbReference type="NCBI Taxonomy" id="1458461"/>
    <lineage>
        <taxon>Bacteria</taxon>
        <taxon>Pseudomonadati</taxon>
        <taxon>Pseudomonadota</taxon>
        <taxon>Alphaproteobacteria</taxon>
        <taxon>Hyphomicrobiales</taxon>
        <taxon>Parvibaculaceae</taxon>
        <taxon>Candidatus Phaeomarinibacter</taxon>
    </lineage>
</organism>
<keyword evidence="5" id="KW-1185">Reference proteome</keyword>
<dbReference type="Proteomes" id="UP000032160">
    <property type="component" value="Chromosome I"/>
</dbReference>
<dbReference type="HOGENOM" id="CLU_096760_0_0_5"/>
<evidence type="ECO:0000313" key="4">
    <source>
        <dbReference type="EMBL" id="CDO61016.1"/>
    </source>
</evidence>
<dbReference type="InterPro" id="IPR000182">
    <property type="entry name" value="GNAT_dom"/>
</dbReference>
<evidence type="ECO:0000259" key="3">
    <source>
        <dbReference type="PROSITE" id="PS51186"/>
    </source>
</evidence>
<accession>X5MP68</accession>
<gene>
    <name evidence="4" type="ORF">BN1012_Phect2803</name>
</gene>
<dbReference type="PANTHER" id="PTHR43800:SF1">
    <property type="entry name" value="PEPTIDYL-LYSINE N-ACETYLTRANSFERASE YJAB"/>
    <property type="match status" value="1"/>
</dbReference>
<dbReference type="PANTHER" id="PTHR43800">
    <property type="entry name" value="PEPTIDYL-LYSINE N-ACETYLTRANSFERASE YJAB"/>
    <property type="match status" value="1"/>
</dbReference>